<gene>
    <name evidence="2" type="ORF">BU23DRAFT_450403</name>
</gene>
<proteinExistence type="predicted"/>
<feature type="compositionally biased region" description="Basic and acidic residues" evidence="1">
    <location>
        <begin position="83"/>
        <end position="93"/>
    </location>
</feature>
<evidence type="ECO:0000256" key="1">
    <source>
        <dbReference type="SAM" id="MobiDB-lite"/>
    </source>
</evidence>
<protein>
    <submittedName>
        <fullName evidence="2">Uncharacterized protein</fullName>
    </submittedName>
</protein>
<dbReference type="Proteomes" id="UP000800036">
    <property type="component" value="Unassembled WGS sequence"/>
</dbReference>
<dbReference type="EMBL" id="ML976661">
    <property type="protein sequence ID" value="KAF1978276.1"/>
    <property type="molecule type" value="Genomic_DNA"/>
</dbReference>
<dbReference type="OrthoDB" id="3798036at2759"/>
<feature type="region of interest" description="Disordered" evidence="1">
    <location>
        <begin position="22"/>
        <end position="53"/>
    </location>
</feature>
<reference evidence="2" key="1">
    <citation type="journal article" date="2020" name="Stud. Mycol.">
        <title>101 Dothideomycetes genomes: a test case for predicting lifestyles and emergence of pathogens.</title>
        <authorList>
            <person name="Haridas S."/>
            <person name="Albert R."/>
            <person name="Binder M."/>
            <person name="Bloem J."/>
            <person name="Labutti K."/>
            <person name="Salamov A."/>
            <person name="Andreopoulos B."/>
            <person name="Baker S."/>
            <person name="Barry K."/>
            <person name="Bills G."/>
            <person name="Bluhm B."/>
            <person name="Cannon C."/>
            <person name="Castanera R."/>
            <person name="Culley D."/>
            <person name="Daum C."/>
            <person name="Ezra D."/>
            <person name="Gonzalez J."/>
            <person name="Henrissat B."/>
            <person name="Kuo A."/>
            <person name="Liang C."/>
            <person name="Lipzen A."/>
            <person name="Lutzoni F."/>
            <person name="Magnuson J."/>
            <person name="Mondo S."/>
            <person name="Nolan M."/>
            <person name="Ohm R."/>
            <person name="Pangilinan J."/>
            <person name="Park H.-J."/>
            <person name="Ramirez L."/>
            <person name="Alfaro M."/>
            <person name="Sun H."/>
            <person name="Tritt A."/>
            <person name="Yoshinaga Y."/>
            <person name="Zwiers L.-H."/>
            <person name="Turgeon B."/>
            <person name="Goodwin S."/>
            <person name="Spatafora J."/>
            <person name="Crous P."/>
            <person name="Grigoriev I."/>
        </authorList>
    </citation>
    <scope>NUCLEOTIDE SEQUENCE</scope>
    <source>
        <strain evidence="2">CBS 107.79</strain>
    </source>
</reference>
<keyword evidence="3" id="KW-1185">Reference proteome</keyword>
<feature type="region of interest" description="Disordered" evidence="1">
    <location>
        <begin position="65"/>
        <end position="93"/>
    </location>
</feature>
<name>A0A6A5VTS4_9PLEO</name>
<accession>A0A6A5VTS4</accession>
<evidence type="ECO:0000313" key="3">
    <source>
        <dbReference type="Proteomes" id="UP000800036"/>
    </source>
</evidence>
<feature type="compositionally biased region" description="Low complexity" evidence="1">
    <location>
        <begin position="29"/>
        <end position="46"/>
    </location>
</feature>
<evidence type="ECO:0000313" key="2">
    <source>
        <dbReference type="EMBL" id="KAF1978276.1"/>
    </source>
</evidence>
<organism evidence="2 3">
    <name type="scientific">Bimuria novae-zelandiae CBS 107.79</name>
    <dbReference type="NCBI Taxonomy" id="1447943"/>
    <lineage>
        <taxon>Eukaryota</taxon>
        <taxon>Fungi</taxon>
        <taxon>Dikarya</taxon>
        <taxon>Ascomycota</taxon>
        <taxon>Pezizomycotina</taxon>
        <taxon>Dothideomycetes</taxon>
        <taxon>Pleosporomycetidae</taxon>
        <taxon>Pleosporales</taxon>
        <taxon>Massarineae</taxon>
        <taxon>Didymosphaeriaceae</taxon>
        <taxon>Bimuria</taxon>
    </lineage>
</organism>
<sequence length="124" mass="13779">MAAAAKAHHQSVNAAYETYYSAGVSPRPSASTSRQNSTSSTSSNLNKAWKKIKDHHDGMNDAFSTYYGGGRRSQESWASPRNSIDEAEREPLVEKKEGLRKKIVNRVKEHHRSVTAAHRAYYGA</sequence>
<dbReference type="AlphaFoldDB" id="A0A6A5VTS4"/>